<dbReference type="InterPro" id="IPR006153">
    <property type="entry name" value="Cation/H_exchanger_TM"/>
</dbReference>
<name>A0A146LGM7_LYGHE</name>
<keyword evidence="4 7" id="KW-1133">Transmembrane helix</keyword>
<evidence type="ECO:0000256" key="6">
    <source>
        <dbReference type="SAM" id="MobiDB-lite"/>
    </source>
</evidence>
<feature type="transmembrane region" description="Helical" evidence="7">
    <location>
        <begin position="189"/>
        <end position="210"/>
    </location>
</feature>
<evidence type="ECO:0000256" key="5">
    <source>
        <dbReference type="ARBA" id="ARBA00023136"/>
    </source>
</evidence>
<dbReference type="EMBL" id="GDHC01011371">
    <property type="protein sequence ID" value="JAQ07258.1"/>
    <property type="molecule type" value="Transcribed_RNA"/>
</dbReference>
<evidence type="ECO:0000256" key="7">
    <source>
        <dbReference type="SAM" id="Phobius"/>
    </source>
</evidence>
<dbReference type="PANTHER" id="PTHR31102">
    <property type="match status" value="1"/>
</dbReference>
<dbReference type="PANTHER" id="PTHR31102:SF1">
    <property type="entry name" value="CATION_H+ EXCHANGER DOMAIN-CONTAINING PROTEIN"/>
    <property type="match status" value="1"/>
</dbReference>
<dbReference type="AlphaFoldDB" id="A0A146LGM7"/>
<feature type="transmembrane region" description="Helical" evidence="7">
    <location>
        <begin position="75"/>
        <end position="98"/>
    </location>
</feature>
<proteinExistence type="inferred from homology"/>
<dbReference type="GO" id="GO:0016020">
    <property type="term" value="C:membrane"/>
    <property type="evidence" value="ECO:0007669"/>
    <property type="project" value="UniProtKB-SubCell"/>
</dbReference>
<keyword evidence="5 7" id="KW-0472">Membrane</keyword>
<evidence type="ECO:0000256" key="3">
    <source>
        <dbReference type="ARBA" id="ARBA00022692"/>
    </source>
</evidence>
<reference evidence="9" key="1">
    <citation type="journal article" date="2016" name="Gigascience">
        <title>De novo construction of an expanded transcriptome assembly for the western tarnished plant bug, Lygus hesperus.</title>
        <authorList>
            <person name="Tassone E.E."/>
            <person name="Geib S.M."/>
            <person name="Hall B."/>
            <person name="Fabrick J.A."/>
            <person name="Brent C.S."/>
            <person name="Hull J.J."/>
        </authorList>
    </citation>
    <scope>NUCLEOTIDE SEQUENCE</scope>
</reference>
<dbReference type="GO" id="GO:1902600">
    <property type="term" value="P:proton transmembrane transport"/>
    <property type="evidence" value="ECO:0007669"/>
    <property type="project" value="InterPro"/>
</dbReference>
<feature type="region of interest" description="Disordered" evidence="6">
    <location>
        <begin position="520"/>
        <end position="546"/>
    </location>
</feature>
<gene>
    <name evidence="9" type="primary">slc9b2_0</name>
    <name evidence="9" type="ORF">g.77224</name>
</gene>
<feature type="transmembrane region" description="Helical" evidence="7">
    <location>
        <begin position="110"/>
        <end position="126"/>
    </location>
</feature>
<sequence>MPAGGDDTSDQNGKEIAISDSTDKKGGTPNKTGVAVVEVNDGVQKDNSDNNKKRCGCGGGVVKLISSQGNLSNSWFLTIGSLLVILALVWAVLYVLLLDEAAPGGDLFKLLILIVSAYFAGQLVALCKLPPLLGMLIAGIVLRTCGFYKISGVYLEIVIKLREAALTTILIKAGLGLDAPALLKLSFTVLKLAFVPCLAEAAAAAVIAHVCFDYPYFWGFMLGFMLSAVSPAVVVPTLLSLKSEGYGESKGISTLVIAASGLDDIVAISLFGVFQGMIFTPGSIASQISVGPIEMVMGLTVGILWGLFIAFIPHRDDAYVTAKRTILLGAGSLGAVLGSEKIHYGGAGPLACITSAFIASFAWKNQGWSNSYHPVADNFSTIWLFIQPVLFGLIGAEIDLLALHSETIAMGFIVVFGALIVRFAACVLCVLGTKLNWKEILFVNLAWLPKATVQAALGPEPLDKVRSSGENADPADLLRGQQLLTIAVLSILITAPIGSIGISISGPYLLSNEGWEGDKEKTKSIEGADTAMHMSEGSEDVERAKV</sequence>
<feature type="transmembrane region" description="Helical" evidence="7">
    <location>
        <begin position="251"/>
        <end position="274"/>
    </location>
</feature>
<dbReference type="InterPro" id="IPR038770">
    <property type="entry name" value="Na+/solute_symporter_sf"/>
</dbReference>
<feature type="transmembrane region" description="Helical" evidence="7">
    <location>
        <begin position="132"/>
        <end position="152"/>
    </location>
</feature>
<feature type="transmembrane region" description="Helical" evidence="7">
    <location>
        <begin position="217"/>
        <end position="239"/>
    </location>
</feature>
<organism evidence="9">
    <name type="scientific">Lygus hesperus</name>
    <name type="common">Western plant bug</name>
    <dbReference type="NCBI Taxonomy" id="30085"/>
    <lineage>
        <taxon>Eukaryota</taxon>
        <taxon>Metazoa</taxon>
        <taxon>Ecdysozoa</taxon>
        <taxon>Arthropoda</taxon>
        <taxon>Hexapoda</taxon>
        <taxon>Insecta</taxon>
        <taxon>Pterygota</taxon>
        <taxon>Neoptera</taxon>
        <taxon>Paraneoptera</taxon>
        <taxon>Hemiptera</taxon>
        <taxon>Heteroptera</taxon>
        <taxon>Panheteroptera</taxon>
        <taxon>Cimicomorpha</taxon>
        <taxon>Miridae</taxon>
        <taxon>Mirini</taxon>
        <taxon>Lygus</taxon>
    </lineage>
</organism>
<feature type="transmembrane region" description="Helical" evidence="7">
    <location>
        <begin position="375"/>
        <end position="396"/>
    </location>
</feature>
<feature type="transmembrane region" description="Helical" evidence="7">
    <location>
        <begin position="408"/>
        <end position="431"/>
    </location>
</feature>
<feature type="region of interest" description="Disordered" evidence="6">
    <location>
        <begin position="1"/>
        <end position="32"/>
    </location>
</feature>
<comment type="similarity">
    <text evidence="2">Belongs to the monovalent cation:proton antiporter 1 (CPA1) transporter (TC 2.A.36) family.</text>
</comment>
<dbReference type="Gene3D" id="1.20.1530.20">
    <property type="match status" value="1"/>
</dbReference>
<evidence type="ECO:0000313" key="9">
    <source>
        <dbReference type="EMBL" id="JAQ07258.1"/>
    </source>
</evidence>
<evidence type="ECO:0000259" key="8">
    <source>
        <dbReference type="Pfam" id="PF00999"/>
    </source>
</evidence>
<feature type="transmembrane region" description="Helical" evidence="7">
    <location>
        <begin position="295"/>
        <end position="313"/>
    </location>
</feature>
<evidence type="ECO:0000256" key="1">
    <source>
        <dbReference type="ARBA" id="ARBA00004141"/>
    </source>
</evidence>
<feature type="domain" description="Cation/H+ exchanger transmembrane" evidence="8">
    <location>
        <begin position="115"/>
        <end position="503"/>
    </location>
</feature>
<comment type="subcellular location">
    <subcellularLocation>
        <location evidence="1">Membrane</location>
        <topology evidence="1">Multi-pass membrane protein</topology>
    </subcellularLocation>
</comment>
<evidence type="ECO:0000256" key="2">
    <source>
        <dbReference type="ARBA" id="ARBA00007367"/>
    </source>
</evidence>
<dbReference type="Pfam" id="PF00999">
    <property type="entry name" value="Na_H_Exchanger"/>
    <property type="match status" value="1"/>
</dbReference>
<evidence type="ECO:0000256" key="4">
    <source>
        <dbReference type="ARBA" id="ARBA00022989"/>
    </source>
</evidence>
<keyword evidence="3 7" id="KW-0812">Transmembrane</keyword>
<protein>
    <submittedName>
        <fullName evidence="9">Mitochondrial sodium/hydrogen exchanger 9B2</fullName>
    </submittedName>
</protein>
<accession>A0A146LGM7</accession>
<dbReference type="InterPro" id="IPR051843">
    <property type="entry name" value="CPA1_transporter"/>
</dbReference>
<dbReference type="GO" id="GO:0015297">
    <property type="term" value="F:antiporter activity"/>
    <property type="evidence" value="ECO:0007669"/>
    <property type="project" value="InterPro"/>
</dbReference>
<feature type="transmembrane region" description="Helical" evidence="7">
    <location>
        <begin position="483"/>
        <end position="504"/>
    </location>
</feature>